<dbReference type="EMBL" id="CP027850">
    <property type="protein sequence ID" value="AVQ04246.1"/>
    <property type="molecule type" value="Genomic_DNA"/>
</dbReference>
<dbReference type="InterPro" id="IPR012292">
    <property type="entry name" value="Globin/Proto"/>
</dbReference>
<keyword evidence="3" id="KW-0479">Metal-binding</keyword>
<keyword evidence="6" id="KW-1185">Reference proteome</keyword>
<evidence type="ECO:0000256" key="2">
    <source>
        <dbReference type="ARBA" id="ARBA00022617"/>
    </source>
</evidence>
<dbReference type="RefSeq" id="WP_013081312.1">
    <property type="nucleotide sequence ID" value="NZ_CP027850.1"/>
</dbReference>
<gene>
    <name evidence="5" type="ORF">B7G68_21780</name>
</gene>
<proteinExistence type="predicted"/>
<sequence>MSDAAEAPAAETAFDQIGGAERVQAVVDAFYDLMDTDPAYARLRAIHAPDLTPMRASLAGFLTGWLGGPRDWFAARPGVCMMSLHRSMPIDAELARQWTDAMGRALDQVGVEADMAEALREVFGRMSGNMTTR</sequence>
<dbReference type="InterPro" id="IPR001486">
    <property type="entry name" value="Hemoglobin_trunc"/>
</dbReference>
<dbReference type="CDD" id="cd14773">
    <property type="entry name" value="TrHb2_PhHbO-like_O"/>
    <property type="match status" value="1"/>
</dbReference>
<evidence type="ECO:0000256" key="3">
    <source>
        <dbReference type="ARBA" id="ARBA00022723"/>
    </source>
</evidence>
<name>A0ABM6TLW8_9CAUL</name>
<keyword evidence="1" id="KW-0813">Transport</keyword>
<dbReference type="Proteomes" id="UP000240527">
    <property type="component" value="Chromosome"/>
</dbReference>
<dbReference type="SUPFAM" id="SSF46458">
    <property type="entry name" value="Globin-like"/>
    <property type="match status" value="1"/>
</dbReference>
<evidence type="ECO:0000313" key="5">
    <source>
        <dbReference type="EMBL" id="AVQ04246.1"/>
    </source>
</evidence>
<evidence type="ECO:0000256" key="1">
    <source>
        <dbReference type="ARBA" id="ARBA00022448"/>
    </source>
</evidence>
<dbReference type="InterPro" id="IPR009050">
    <property type="entry name" value="Globin-like_sf"/>
</dbReference>
<accession>A0ABM6TLW8</accession>
<keyword evidence="4" id="KW-0408">Iron</keyword>
<dbReference type="Gene3D" id="1.10.490.10">
    <property type="entry name" value="Globins"/>
    <property type="match status" value="1"/>
</dbReference>
<reference evidence="5 6" key="1">
    <citation type="journal article" date="2015" name="Biotechnol. Bioeng.">
        <title>Genome sequence and phenotypic characterization of Caulobacter segnis.</title>
        <authorList>
            <person name="Patel S."/>
            <person name="Fletcher B."/>
            <person name="Scott D.C."/>
            <person name="Ely B."/>
        </authorList>
    </citation>
    <scope>NUCLEOTIDE SEQUENCE [LARGE SCALE GENOMIC DNA]</scope>
    <source>
        <strain evidence="5 6">TK0059</strain>
    </source>
</reference>
<organism evidence="5 6">
    <name type="scientific">Caulobacter segnis</name>
    <dbReference type="NCBI Taxonomy" id="88688"/>
    <lineage>
        <taxon>Bacteria</taxon>
        <taxon>Pseudomonadati</taxon>
        <taxon>Pseudomonadota</taxon>
        <taxon>Alphaproteobacteria</taxon>
        <taxon>Caulobacterales</taxon>
        <taxon>Caulobacteraceae</taxon>
        <taxon>Caulobacter</taxon>
    </lineage>
</organism>
<keyword evidence="2" id="KW-0349">Heme</keyword>
<dbReference type="Pfam" id="PF01152">
    <property type="entry name" value="Bac_globin"/>
    <property type="match status" value="1"/>
</dbReference>
<protein>
    <submittedName>
        <fullName evidence="5">Globin</fullName>
    </submittedName>
</protein>
<evidence type="ECO:0000313" key="6">
    <source>
        <dbReference type="Proteomes" id="UP000240527"/>
    </source>
</evidence>
<evidence type="ECO:0000256" key="4">
    <source>
        <dbReference type="ARBA" id="ARBA00023004"/>
    </source>
</evidence>